<accession>A0A0L6UEA7</accession>
<dbReference type="VEuPathDB" id="FungiDB:VP01_690g1"/>
<sequence length="625" mass="72178">MSVKKLFSINAQNIWIANFSLFNFLIKISSFHKFISSSLTHELRNAFRDKSDCFLFIFMSKFHIISEMFRKKHDLWHFPGSARNGFVLIGVKIQYAEFDQNLISTTGNEAQKWESYTSTFCLFHNAQLPINTYNQQDISLPCTAFSLIGWCEGGLADMQPCTYGMKMFSQVSWHCNLVGLRHDTRKSQESHRGNCWGKKEIPTTKVPVLKGLVMGRCKHYSKRSISGPEKATFYILEVSQEATWGILVLAGEKVTHTCRSQALQLLQPSQPLQPYTDPLLKTSTILETSVIKCMDLKSFPSSFSFLNQHNSRCIYFLHAIIQLEIEERTVIHLNNSKLDKSNQEKNVLFFHFISLLSNQVSLCNSSIPKIHIPYCILQLSFSFLLIFLFRVVVVGLQRGKEGCLSLMVVFNQAQLELSQILQRQILIKEKGKQHRIAERYRKTGEEKEYTACKFFWWKEKPFLASLKHQRLHRSFLLVSMYSQGPKSHWRAVTVYPTFSQSYTEYPCCTAGILQQSLKTPRPSHTVSATAKPMLMPGTSSTVKKPQRLAASTRRVQLFFLFKLNVRRMSNNLAMEVARFVYLYQNEQPENYLCTQFYLVTATDKVPLNFSQSFSSFIFLFQVISR</sequence>
<dbReference type="Proteomes" id="UP000037035">
    <property type="component" value="Unassembled WGS sequence"/>
</dbReference>
<protein>
    <submittedName>
        <fullName evidence="1">Uncharacterized protein</fullName>
    </submittedName>
</protein>
<dbReference type="EMBL" id="LAVV01012283">
    <property type="protein sequence ID" value="KNZ46831.1"/>
    <property type="molecule type" value="Genomic_DNA"/>
</dbReference>
<dbReference type="AlphaFoldDB" id="A0A0L6UEA7"/>
<comment type="caution">
    <text evidence="1">The sequence shown here is derived from an EMBL/GenBank/DDBJ whole genome shotgun (WGS) entry which is preliminary data.</text>
</comment>
<name>A0A0L6UEA7_9BASI</name>
<organism evidence="1 2">
    <name type="scientific">Puccinia sorghi</name>
    <dbReference type="NCBI Taxonomy" id="27349"/>
    <lineage>
        <taxon>Eukaryota</taxon>
        <taxon>Fungi</taxon>
        <taxon>Dikarya</taxon>
        <taxon>Basidiomycota</taxon>
        <taxon>Pucciniomycotina</taxon>
        <taxon>Pucciniomycetes</taxon>
        <taxon>Pucciniales</taxon>
        <taxon>Pucciniaceae</taxon>
        <taxon>Puccinia</taxon>
    </lineage>
</organism>
<evidence type="ECO:0000313" key="1">
    <source>
        <dbReference type="EMBL" id="KNZ46831.1"/>
    </source>
</evidence>
<reference evidence="1 2" key="1">
    <citation type="submission" date="2015-08" db="EMBL/GenBank/DDBJ databases">
        <title>Next Generation Sequencing and Analysis of the Genome of Puccinia sorghi L Schw, the Causal Agent of Maize Common Rust.</title>
        <authorList>
            <person name="Rochi L."/>
            <person name="Burguener G."/>
            <person name="Darino M."/>
            <person name="Turjanski A."/>
            <person name="Kreff E."/>
            <person name="Dieguez M.J."/>
            <person name="Sacco F."/>
        </authorList>
    </citation>
    <scope>NUCLEOTIDE SEQUENCE [LARGE SCALE GENOMIC DNA]</scope>
    <source>
        <strain evidence="1 2">RO10H11247</strain>
    </source>
</reference>
<gene>
    <name evidence="1" type="ORF">VP01_690g1</name>
</gene>
<keyword evidence="2" id="KW-1185">Reference proteome</keyword>
<proteinExistence type="predicted"/>
<evidence type="ECO:0000313" key="2">
    <source>
        <dbReference type="Proteomes" id="UP000037035"/>
    </source>
</evidence>